<dbReference type="Proteomes" id="UP000003330">
    <property type="component" value="Unassembled WGS sequence"/>
</dbReference>
<reference evidence="1 2" key="1">
    <citation type="journal article" date="2014" name="Int. J. Syst. Evol. Microbiol.">
        <title>Phylogenomics and the dynamic genome evolution of the genus Streptococcus.</title>
        <authorList>
            <consortium name="The Broad Institute Genome Sequencing Platform"/>
            <person name="Richards V.P."/>
            <person name="Palmer S.R."/>
            <person name="Pavinski Bitar P.D."/>
            <person name="Qin X."/>
            <person name="Weinstock G.M."/>
            <person name="Highlander S.K."/>
            <person name="Town C.D."/>
            <person name="Burne R.A."/>
            <person name="Stanhope M.J."/>
        </authorList>
    </citation>
    <scope>NUCLEOTIDE SEQUENCE [LARGE SCALE GENOMIC DNA]</scope>
    <source>
        <strain evidence="1 2">707-05</strain>
    </source>
</reference>
<evidence type="ECO:0000313" key="1">
    <source>
        <dbReference type="EMBL" id="EHI69853.1"/>
    </source>
</evidence>
<comment type="caution">
    <text evidence="1">The sequence shown here is derived from an EMBL/GenBank/DDBJ whole genome shotgun (WGS) entry which is preliminary data.</text>
</comment>
<dbReference type="AlphaFoldDB" id="G5K353"/>
<protein>
    <submittedName>
        <fullName evidence="1">Uncharacterized protein</fullName>
    </submittedName>
</protein>
<name>G5K353_9STRE</name>
<keyword evidence="2" id="KW-1185">Reference proteome</keyword>
<evidence type="ECO:0000313" key="2">
    <source>
        <dbReference type="Proteomes" id="UP000003330"/>
    </source>
</evidence>
<accession>G5K353</accession>
<dbReference type="RefSeq" id="WP_008089459.1">
    <property type="nucleotide sequence ID" value="NZ_AEUX02000006.1"/>
</dbReference>
<dbReference type="STRING" id="764299.STRIC_1221"/>
<dbReference type="EMBL" id="AEUX02000006">
    <property type="protein sequence ID" value="EHI69853.1"/>
    <property type="molecule type" value="Genomic_DNA"/>
</dbReference>
<proteinExistence type="predicted"/>
<sequence>MQSIFANTADGSGVLANDATLTQQLKDYETIIDSEQQQAAFDNIFKHFASESLAIPIDYRSETFITSNKIKEFNYSGFSDGPIDYATLKVK</sequence>
<gene>
    <name evidence="1" type="ORF">STRIC_1221</name>
</gene>
<organism evidence="1 2">
    <name type="scientific">Streptococcus ictaluri 707-05</name>
    <dbReference type="NCBI Taxonomy" id="764299"/>
    <lineage>
        <taxon>Bacteria</taxon>
        <taxon>Bacillati</taxon>
        <taxon>Bacillota</taxon>
        <taxon>Bacilli</taxon>
        <taxon>Lactobacillales</taxon>
        <taxon>Streptococcaceae</taxon>
        <taxon>Streptococcus</taxon>
    </lineage>
</organism>